<keyword evidence="3" id="KW-0336">GPI-anchor</keyword>
<evidence type="ECO:0000259" key="11">
    <source>
        <dbReference type="PROSITE" id="PS51485"/>
    </source>
</evidence>
<evidence type="ECO:0000256" key="2">
    <source>
        <dbReference type="ARBA" id="ARBA00022475"/>
    </source>
</evidence>
<keyword evidence="5" id="KW-0732">Signal</keyword>
<dbReference type="InterPro" id="IPR008972">
    <property type="entry name" value="Cupredoxin"/>
</dbReference>
<dbReference type="Gene3D" id="2.60.40.420">
    <property type="entry name" value="Cupredoxins - blue copper proteins"/>
    <property type="match status" value="1"/>
</dbReference>
<dbReference type="EMBL" id="AUSU01005630">
    <property type="protein sequence ID" value="EPS63213.1"/>
    <property type="molecule type" value="Genomic_DNA"/>
</dbReference>
<dbReference type="PANTHER" id="PTHR33021">
    <property type="entry name" value="BLUE COPPER PROTEIN"/>
    <property type="match status" value="1"/>
</dbReference>
<organism evidence="12 13">
    <name type="scientific">Genlisea aurea</name>
    <dbReference type="NCBI Taxonomy" id="192259"/>
    <lineage>
        <taxon>Eukaryota</taxon>
        <taxon>Viridiplantae</taxon>
        <taxon>Streptophyta</taxon>
        <taxon>Embryophyta</taxon>
        <taxon>Tracheophyta</taxon>
        <taxon>Spermatophyta</taxon>
        <taxon>Magnoliopsida</taxon>
        <taxon>eudicotyledons</taxon>
        <taxon>Gunneridae</taxon>
        <taxon>Pentapetalae</taxon>
        <taxon>asterids</taxon>
        <taxon>lamiids</taxon>
        <taxon>Lamiales</taxon>
        <taxon>Lentibulariaceae</taxon>
        <taxon>Genlisea</taxon>
    </lineage>
</organism>
<sequence length="108" mass="12226">VVGGNYGWALPPSNNTHYFNDWASANRFRINDTLYFRYLKDSVMEVTADDYDRCRSAHPIFFSNNGNTTFDLDRPGLFYFISGVSGHCSRGLKMIVKVLEAPQSPPVP</sequence>
<protein>
    <recommendedName>
        <fullName evidence="11">Phytocyanin domain-containing protein</fullName>
    </recommendedName>
</protein>
<dbReference type="SUPFAM" id="SSF49503">
    <property type="entry name" value="Cupredoxins"/>
    <property type="match status" value="1"/>
</dbReference>
<keyword evidence="7" id="KW-1015">Disulfide bond</keyword>
<dbReference type="Proteomes" id="UP000015453">
    <property type="component" value="Unassembled WGS sequence"/>
</dbReference>
<evidence type="ECO:0000256" key="5">
    <source>
        <dbReference type="ARBA" id="ARBA00022729"/>
    </source>
</evidence>
<dbReference type="GO" id="GO:0009055">
    <property type="term" value="F:electron transfer activity"/>
    <property type="evidence" value="ECO:0007669"/>
    <property type="project" value="InterPro"/>
</dbReference>
<dbReference type="OrthoDB" id="959565at2759"/>
<keyword evidence="13" id="KW-1185">Reference proteome</keyword>
<dbReference type="AlphaFoldDB" id="S8DK00"/>
<evidence type="ECO:0000256" key="7">
    <source>
        <dbReference type="ARBA" id="ARBA00023157"/>
    </source>
</evidence>
<feature type="non-terminal residue" evidence="12">
    <location>
        <position position="1"/>
    </location>
</feature>
<keyword evidence="4" id="KW-0479">Metal-binding</keyword>
<dbReference type="InterPro" id="IPR039391">
    <property type="entry name" value="Phytocyanin-like"/>
</dbReference>
<evidence type="ECO:0000256" key="10">
    <source>
        <dbReference type="ARBA" id="ARBA00035011"/>
    </source>
</evidence>
<dbReference type="GO" id="GO:0046872">
    <property type="term" value="F:metal ion binding"/>
    <property type="evidence" value="ECO:0007669"/>
    <property type="project" value="UniProtKB-KW"/>
</dbReference>
<evidence type="ECO:0000256" key="4">
    <source>
        <dbReference type="ARBA" id="ARBA00022723"/>
    </source>
</evidence>
<keyword evidence="2" id="KW-1003">Cell membrane</keyword>
<evidence type="ECO:0000256" key="6">
    <source>
        <dbReference type="ARBA" id="ARBA00023136"/>
    </source>
</evidence>
<accession>S8DK00</accession>
<gene>
    <name evidence="12" type="ORF">M569_11575</name>
</gene>
<dbReference type="GO" id="GO:0098552">
    <property type="term" value="C:side of membrane"/>
    <property type="evidence" value="ECO:0007669"/>
    <property type="project" value="UniProtKB-KW"/>
</dbReference>
<dbReference type="GO" id="GO:0005886">
    <property type="term" value="C:plasma membrane"/>
    <property type="evidence" value="ECO:0007669"/>
    <property type="project" value="UniProtKB-SubCell"/>
</dbReference>
<name>S8DK00_9LAMI</name>
<dbReference type="PROSITE" id="PS00079">
    <property type="entry name" value="MULTICOPPER_OXIDASE1"/>
    <property type="match status" value="1"/>
</dbReference>
<comment type="caution">
    <text evidence="12">The sequence shown here is derived from an EMBL/GenBank/DDBJ whole genome shotgun (WGS) entry which is preliminary data.</text>
</comment>
<evidence type="ECO:0000256" key="1">
    <source>
        <dbReference type="ARBA" id="ARBA00004609"/>
    </source>
</evidence>
<comment type="subcellular location">
    <subcellularLocation>
        <location evidence="1">Cell membrane</location>
        <topology evidence="1">Lipid-anchor</topology>
        <topology evidence="1">GPI-anchor</topology>
    </subcellularLocation>
</comment>
<evidence type="ECO:0000256" key="9">
    <source>
        <dbReference type="ARBA" id="ARBA00023288"/>
    </source>
</evidence>
<keyword evidence="9" id="KW-0449">Lipoprotein</keyword>
<dbReference type="PANTHER" id="PTHR33021:SF289">
    <property type="entry name" value="EARLY NODULIN-LIKE PROTEIN 5-RELATED"/>
    <property type="match status" value="1"/>
</dbReference>
<feature type="domain" description="Phytocyanin" evidence="11">
    <location>
        <begin position="1"/>
        <end position="100"/>
    </location>
</feature>
<dbReference type="InterPro" id="IPR041846">
    <property type="entry name" value="ENL_dom"/>
</dbReference>
<evidence type="ECO:0000256" key="8">
    <source>
        <dbReference type="ARBA" id="ARBA00023180"/>
    </source>
</evidence>
<feature type="non-terminal residue" evidence="12">
    <location>
        <position position="108"/>
    </location>
</feature>
<evidence type="ECO:0000313" key="12">
    <source>
        <dbReference type="EMBL" id="EPS63213.1"/>
    </source>
</evidence>
<dbReference type="CDD" id="cd11019">
    <property type="entry name" value="OsENODL1_like"/>
    <property type="match status" value="1"/>
</dbReference>
<evidence type="ECO:0000313" key="13">
    <source>
        <dbReference type="Proteomes" id="UP000015453"/>
    </source>
</evidence>
<dbReference type="PROSITE" id="PS51485">
    <property type="entry name" value="PHYTOCYANIN"/>
    <property type="match status" value="1"/>
</dbReference>
<comment type="similarity">
    <text evidence="10">Belongs to the early nodulin-like (ENODL) family.</text>
</comment>
<dbReference type="Pfam" id="PF02298">
    <property type="entry name" value="Cu_bind_like"/>
    <property type="match status" value="1"/>
</dbReference>
<dbReference type="FunFam" id="2.60.40.420:FF:000010">
    <property type="entry name" value="Early nodulin-like protein 1"/>
    <property type="match status" value="1"/>
</dbReference>
<dbReference type="InterPro" id="IPR003245">
    <property type="entry name" value="Phytocyanin_dom"/>
</dbReference>
<reference evidence="12 13" key="1">
    <citation type="journal article" date="2013" name="BMC Genomics">
        <title>The miniature genome of a carnivorous plant Genlisea aurea contains a low number of genes and short non-coding sequences.</title>
        <authorList>
            <person name="Leushkin E.V."/>
            <person name="Sutormin R.A."/>
            <person name="Nabieva E.R."/>
            <person name="Penin A.A."/>
            <person name="Kondrashov A.S."/>
            <person name="Logacheva M.D."/>
        </authorList>
    </citation>
    <scope>NUCLEOTIDE SEQUENCE [LARGE SCALE GENOMIC DNA]</scope>
</reference>
<evidence type="ECO:0000256" key="3">
    <source>
        <dbReference type="ARBA" id="ARBA00022622"/>
    </source>
</evidence>
<keyword evidence="8" id="KW-0325">Glycoprotein</keyword>
<keyword evidence="6" id="KW-0472">Membrane</keyword>
<dbReference type="InterPro" id="IPR033138">
    <property type="entry name" value="Cu_oxidase_CS"/>
</dbReference>
<proteinExistence type="inferred from homology"/>